<sequence>MASYREKKTT</sequence>
<evidence type="ECO:0000313" key="2">
    <source>
        <dbReference type="Proteomes" id="UP000032142"/>
    </source>
</evidence>
<evidence type="ECO:0000313" key="1">
    <source>
        <dbReference type="EMBL" id="KHG01289.1"/>
    </source>
</evidence>
<gene>
    <name evidence="1" type="ORF">F383_22031</name>
</gene>
<accession>A0A0B0MPB2</accession>
<name>A0A0B0MPB2_GOSAR</name>
<proteinExistence type="predicted"/>
<dbReference type="EMBL" id="JRRC01181291">
    <property type="protein sequence ID" value="KHG01289.1"/>
    <property type="molecule type" value="Genomic_DNA"/>
</dbReference>
<organism evidence="1 2">
    <name type="scientific">Gossypium arboreum</name>
    <name type="common">Tree cotton</name>
    <name type="synonym">Gossypium nanking</name>
    <dbReference type="NCBI Taxonomy" id="29729"/>
    <lineage>
        <taxon>Eukaryota</taxon>
        <taxon>Viridiplantae</taxon>
        <taxon>Streptophyta</taxon>
        <taxon>Embryophyta</taxon>
        <taxon>Tracheophyta</taxon>
        <taxon>Spermatophyta</taxon>
        <taxon>Magnoliopsida</taxon>
        <taxon>eudicotyledons</taxon>
        <taxon>Gunneridae</taxon>
        <taxon>Pentapetalae</taxon>
        <taxon>rosids</taxon>
        <taxon>malvids</taxon>
        <taxon>Malvales</taxon>
        <taxon>Malvaceae</taxon>
        <taxon>Malvoideae</taxon>
        <taxon>Gossypium</taxon>
    </lineage>
</organism>
<keyword evidence="2" id="KW-1185">Reference proteome</keyword>
<comment type="caution">
    <text evidence="1">The sequence shown here is derived from an EMBL/GenBank/DDBJ whole genome shotgun (WGS) entry which is preliminary data.</text>
</comment>
<reference evidence="2" key="1">
    <citation type="submission" date="2014-09" db="EMBL/GenBank/DDBJ databases">
        <authorList>
            <person name="Mudge J."/>
            <person name="Ramaraj T."/>
            <person name="Lindquist I.E."/>
            <person name="Bharti A.K."/>
            <person name="Sundararajan A."/>
            <person name="Cameron C.T."/>
            <person name="Woodward J.E."/>
            <person name="May G.D."/>
            <person name="Brubaker C."/>
            <person name="Broadhvest J."/>
            <person name="Wilkins T.A."/>
        </authorList>
    </citation>
    <scope>NUCLEOTIDE SEQUENCE</scope>
    <source>
        <strain evidence="2">cv. AKA8401</strain>
    </source>
</reference>
<protein>
    <submittedName>
        <fullName evidence="1">Uncharacterized protein</fullName>
    </submittedName>
</protein>
<dbReference type="Proteomes" id="UP000032142">
    <property type="component" value="Unassembled WGS sequence"/>
</dbReference>